<protein>
    <submittedName>
        <fullName evidence="2">Uncharacterized protein</fullName>
    </submittedName>
</protein>
<accession>A0A821X3P8</accession>
<dbReference type="EMBL" id="CAJOBP010087970">
    <property type="protein sequence ID" value="CAF4937405.1"/>
    <property type="molecule type" value="Genomic_DNA"/>
</dbReference>
<feature type="non-terminal residue" evidence="2">
    <location>
        <position position="67"/>
    </location>
</feature>
<comment type="caution">
    <text evidence="2">The sequence shown here is derived from an EMBL/GenBank/DDBJ whole genome shotgun (WGS) entry which is preliminary data.</text>
</comment>
<organism evidence="2 3">
    <name type="scientific">Rotaria socialis</name>
    <dbReference type="NCBI Taxonomy" id="392032"/>
    <lineage>
        <taxon>Eukaryota</taxon>
        <taxon>Metazoa</taxon>
        <taxon>Spiralia</taxon>
        <taxon>Gnathifera</taxon>
        <taxon>Rotifera</taxon>
        <taxon>Eurotatoria</taxon>
        <taxon>Bdelloidea</taxon>
        <taxon>Philodinida</taxon>
        <taxon>Philodinidae</taxon>
        <taxon>Rotaria</taxon>
    </lineage>
</organism>
<evidence type="ECO:0000313" key="3">
    <source>
        <dbReference type="Proteomes" id="UP000663873"/>
    </source>
</evidence>
<sequence length="67" mass="7240">GLKFNDRTLDISLNEDSSLNTSGKKRTLSETMEDELLGATSTETTNNDDDDDDGGDGDDDDNNEPEA</sequence>
<feature type="region of interest" description="Disordered" evidence="1">
    <location>
        <begin position="1"/>
        <end position="67"/>
    </location>
</feature>
<gene>
    <name evidence="2" type="ORF">UJA718_LOCUS47163</name>
</gene>
<feature type="compositionally biased region" description="Acidic residues" evidence="1">
    <location>
        <begin position="46"/>
        <end position="67"/>
    </location>
</feature>
<keyword evidence="3" id="KW-1185">Reference proteome</keyword>
<evidence type="ECO:0000256" key="1">
    <source>
        <dbReference type="SAM" id="MobiDB-lite"/>
    </source>
</evidence>
<reference evidence="2" key="1">
    <citation type="submission" date="2021-02" db="EMBL/GenBank/DDBJ databases">
        <authorList>
            <person name="Nowell W R."/>
        </authorList>
    </citation>
    <scope>NUCLEOTIDE SEQUENCE</scope>
</reference>
<dbReference type="Proteomes" id="UP000663873">
    <property type="component" value="Unassembled WGS sequence"/>
</dbReference>
<dbReference type="AlphaFoldDB" id="A0A821X3P8"/>
<evidence type="ECO:0000313" key="2">
    <source>
        <dbReference type="EMBL" id="CAF4937405.1"/>
    </source>
</evidence>
<feature type="non-terminal residue" evidence="2">
    <location>
        <position position="1"/>
    </location>
</feature>
<proteinExistence type="predicted"/>
<name>A0A821X3P8_9BILA</name>